<keyword evidence="3" id="KW-1185">Reference proteome</keyword>
<keyword evidence="1" id="KW-0472">Membrane</keyword>
<feature type="transmembrane region" description="Helical" evidence="1">
    <location>
        <begin position="21"/>
        <end position="42"/>
    </location>
</feature>
<proteinExistence type="predicted"/>
<evidence type="ECO:0000313" key="3">
    <source>
        <dbReference type="Proteomes" id="UP000325161"/>
    </source>
</evidence>
<dbReference type="AlphaFoldDB" id="A0A5C0B1E1"/>
<dbReference type="EMBL" id="CP043046">
    <property type="protein sequence ID" value="QEI07583.1"/>
    <property type="molecule type" value="Genomic_DNA"/>
</dbReference>
<reference evidence="2 3" key="1">
    <citation type="submission" date="2019-08" db="EMBL/GenBank/DDBJ databases">
        <title>Amphibian skin-associated Pigmentiphaga: genome sequence and occurrence across geography and hosts.</title>
        <authorList>
            <person name="Bletz M.C."/>
            <person name="Bunk B."/>
            <person name="Sproeer C."/>
            <person name="Biwer P."/>
            <person name="Reiter S."/>
            <person name="Rabemananjara F.C.E."/>
            <person name="Schulz S."/>
            <person name="Overmann J."/>
            <person name="Vences M."/>
        </authorList>
    </citation>
    <scope>NUCLEOTIDE SEQUENCE [LARGE SCALE GENOMIC DNA]</scope>
    <source>
        <strain evidence="2 3">Mada1488</strain>
    </source>
</reference>
<name>A0A5C0B1E1_9BURK</name>
<dbReference type="Proteomes" id="UP000325161">
    <property type="component" value="Chromosome"/>
</dbReference>
<protein>
    <submittedName>
        <fullName evidence="2">Uncharacterized protein</fullName>
    </submittedName>
</protein>
<organism evidence="2 3">
    <name type="scientific">Pigmentiphaga aceris</name>
    <dbReference type="NCBI Taxonomy" id="1940612"/>
    <lineage>
        <taxon>Bacteria</taxon>
        <taxon>Pseudomonadati</taxon>
        <taxon>Pseudomonadota</taxon>
        <taxon>Betaproteobacteria</taxon>
        <taxon>Burkholderiales</taxon>
        <taxon>Alcaligenaceae</taxon>
        <taxon>Pigmentiphaga</taxon>
    </lineage>
</organism>
<dbReference type="OrthoDB" id="5493674at2"/>
<keyword evidence="1" id="KW-0812">Transmembrane</keyword>
<evidence type="ECO:0000256" key="1">
    <source>
        <dbReference type="SAM" id="Phobius"/>
    </source>
</evidence>
<accession>A0A5C0B1E1</accession>
<evidence type="ECO:0000313" key="2">
    <source>
        <dbReference type="EMBL" id="QEI07583.1"/>
    </source>
</evidence>
<dbReference type="RefSeq" id="WP_148816630.1">
    <property type="nucleotide sequence ID" value="NZ_CP043046.1"/>
</dbReference>
<gene>
    <name evidence="2" type="ORF">FXN63_18370</name>
</gene>
<keyword evidence="1" id="KW-1133">Transmembrane helix</keyword>
<sequence>MKRATWAPAAGFPSGASAVRGQALVLVLFLLVLGSAVLIHLFNAGQLIGAKTRLVHVVDAAAYSGAVIQARALNFHAYVNRAQLAHQVAMAHLVTMASWARFGDTEALQLAQSNPPLGVITSFFGVAHGTAYAQSAGAVGQRPALARAFDAHDQTVHQVLMTAQRAVFNTLAQSRLDAIEAVVAANYDGTPPLADVLADTLPGTLRWQSGSARESLRAVAAQAVAPYDYLGPRNYIARSLLPVSARCPWLRHELRRNGATQQLGLEGWEATDTQSWHALRSNQWIGCYFREYPMGRALAQTTGNPLDVVEEIEGMVEDAVPTDFSQEDFWRWATRQSNWNIFGGSSNPLGQAWAFTEPVRLGGRGLPANAGLSSGRDSVRFVLRLREPQARLPTTDGSSRVKAGVDKLHIGTHTAGGDMAAMAAAETYYVRPAPRPDGRGERANLFQPYWQARLVPVRQEERVLARSLQGFK</sequence>
<dbReference type="KEGG" id="pacr:FXN63_18370"/>